<gene>
    <name evidence="2" type="primary">LOC123130054</name>
</gene>
<dbReference type="PANTHER" id="PTHR34145:SF57">
    <property type="entry name" value="F-BOX DOMAIN-CONTAINING PROTEIN"/>
    <property type="match status" value="1"/>
</dbReference>
<evidence type="ECO:0000259" key="1">
    <source>
        <dbReference type="PROSITE" id="PS50181"/>
    </source>
</evidence>
<dbReference type="RefSeq" id="XP_044405944.1">
    <property type="nucleotide sequence ID" value="XM_044550009.1"/>
</dbReference>
<dbReference type="PROSITE" id="PS50181">
    <property type="entry name" value="FBOX"/>
    <property type="match status" value="1"/>
</dbReference>
<feature type="domain" description="F-box" evidence="1">
    <location>
        <begin position="40"/>
        <end position="76"/>
    </location>
</feature>
<dbReference type="InterPro" id="IPR032675">
    <property type="entry name" value="LRR_dom_sf"/>
</dbReference>
<dbReference type="Gramene" id="TraesCS6A03G0075300.1">
    <property type="protein sequence ID" value="TraesCS6A03G0075300.1.CDS"/>
    <property type="gene ID" value="TraesCS6A03G0075300"/>
</dbReference>
<dbReference type="InterPro" id="IPR053781">
    <property type="entry name" value="F-box_AtFBL13-like"/>
</dbReference>
<dbReference type="InterPro" id="IPR053772">
    <property type="entry name" value="At1g61320/At1g61330-like"/>
</dbReference>
<dbReference type="PaxDb" id="4565-Traes_6AS_D5B75A7CF.1"/>
<dbReference type="Gramene" id="TraesARI6A03G03199870.1">
    <property type="protein sequence ID" value="TraesARI6A03G03199870.1"/>
    <property type="gene ID" value="TraesARI6A03G03199870"/>
</dbReference>
<accession>A0A3B6NJJ1</accession>
<dbReference type="OrthoDB" id="594804at2759"/>
<dbReference type="Gramene" id="TraesNOR6A03G03275380.1">
    <property type="protein sequence ID" value="TraesNOR6A03G03275380.1"/>
    <property type="gene ID" value="TraesNOR6A03G03275380"/>
</dbReference>
<reference evidence="2" key="1">
    <citation type="submission" date="2018-08" db="EMBL/GenBank/DDBJ databases">
        <authorList>
            <person name="Rossello M."/>
        </authorList>
    </citation>
    <scope>NUCLEOTIDE SEQUENCE [LARGE SCALE GENOMIC DNA]</scope>
    <source>
        <strain evidence="2">cv. Chinese Spring</strain>
    </source>
</reference>
<keyword evidence="3" id="KW-1185">Reference proteome</keyword>
<dbReference type="Pfam" id="PF23622">
    <property type="entry name" value="LRR_At1g61320_AtMIF1"/>
    <property type="match status" value="1"/>
</dbReference>
<dbReference type="SUPFAM" id="SSF81383">
    <property type="entry name" value="F-box domain"/>
    <property type="match status" value="1"/>
</dbReference>
<dbReference type="STRING" id="4565.A0A3B6NJJ1"/>
<dbReference type="Pfam" id="PF00646">
    <property type="entry name" value="F-box"/>
    <property type="match status" value="1"/>
</dbReference>
<dbReference type="EnsemblPlants" id="TraesCS6A02G033900.1">
    <property type="protein sequence ID" value="TraesCS6A02G033900.1"/>
    <property type="gene ID" value="TraesCS6A02G033900"/>
</dbReference>
<dbReference type="InterPro" id="IPR055357">
    <property type="entry name" value="LRR_At1g61320_AtMIF1"/>
</dbReference>
<dbReference type="InterPro" id="IPR036047">
    <property type="entry name" value="F-box-like_dom_sf"/>
</dbReference>
<dbReference type="SUPFAM" id="SSF52047">
    <property type="entry name" value="RNI-like"/>
    <property type="match status" value="1"/>
</dbReference>
<dbReference type="CDD" id="cd22160">
    <property type="entry name" value="F-box_AtFBL13-like"/>
    <property type="match status" value="1"/>
</dbReference>
<organism evidence="2">
    <name type="scientific">Triticum aestivum</name>
    <name type="common">Wheat</name>
    <dbReference type="NCBI Taxonomy" id="4565"/>
    <lineage>
        <taxon>Eukaryota</taxon>
        <taxon>Viridiplantae</taxon>
        <taxon>Streptophyta</taxon>
        <taxon>Embryophyta</taxon>
        <taxon>Tracheophyta</taxon>
        <taxon>Spermatophyta</taxon>
        <taxon>Magnoliopsida</taxon>
        <taxon>Liliopsida</taxon>
        <taxon>Poales</taxon>
        <taxon>Poaceae</taxon>
        <taxon>BOP clade</taxon>
        <taxon>Pooideae</taxon>
        <taxon>Triticodae</taxon>
        <taxon>Triticeae</taxon>
        <taxon>Triticinae</taxon>
        <taxon>Triticum</taxon>
    </lineage>
</organism>
<protein>
    <recommendedName>
        <fullName evidence="1">F-box domain-containing protein</fullName>
    </recommendedName>
</protein>
<dbReference type="Gramene" id="TraesSYM6A03G03185070.1">
    <property type="protein sequence ID" value="TraesSYM6A03G03185070.1"/>
    <property type="gene ID" value="TraesSYM6A03G03185070"/>
</dbReference>
<dbReference type="GeneID" id="123130054"/>
<evidence type="ECO:0000313" key="2">
    <source>
        <dbReference type="EnsemblPlants" id="TraesCS6A02G033900.1"/>
    </source>
</evidence>
<dbReference type="Gramene" id="TraesCS6A02G033900.1">
    <property type="protein sequence ID" value="TraesCS6A02G033900.1"/>
    <property type="gene ID" value="TraesCS6A02G033900"/>
</dbReference>
<dbReference type="AlphaFoldDB" id="A0A3B6NJJ1"/>
<dbReference type="PANTHER" id="PTHR34145">
    <property type="entry name" value="OS02G0105600 PROTEIN"/>
    <property type="match status" value="1"/>
</dbReference>
<dbReference type="Gene3D" id="1.20.1280.50">
    <property type="match status" value="1"/>
</dbReference>
<dbReference type="Proteomes" id="UP000019116">
    <property type="component" value="Chromosome 6A"/>
</dbReference>
<dbReference type="OMA" id="PLCEYTH"/>
<dbReference type="Gramene" id="TraesCAD_scaffold_014901_01G001300.1">
    <property type="protein sequence ID" value="TraesCAD_scaffold_014901_01G001300.1"/>
    <property type="gene ID" value="TraesCAD_scaffold_014901_01G001300"/>
</dbReference>
<name>A0A3B6NJJ1_WHEAT</name>
<reference evidence="2" key="2">
    <citation type="submission" date="2018-10" db="UniProtKB">
        <authorList>
            <consortium name="EnsemblPlants"/>
        </authorList>
    </citation>
    <scope>IDENTIFICATION</scope>
</reference>
<dbReference type="InterPro" id="IPR001810">
    <property type="entry name" value="F-box_dom"/>
</dbReference>
<dbReference type="Gene3D" id="3.80.10.10">
    <property type="entry name" value="Ribonuclease Inhibitor"/>
    <property type="match status" value="1"/>
</dbReference>
<proteinExistence type="predicted"/>
<sequence length="484" mass="55086">MFLAPAVAMGNYLTSTGTKPEEHVHVKPARRSTNGKGRPNIKLQDLPEDVLCSILSKLPAKEVVRTSVLASEWKSLWTACPKLSFNGAHTHGVKQHAQVFVDRVNAVLRKHRGKFVEDLEVKFMFESKLVHHLDNWIRFAISSRTKKLAFDLAPSSNLLRHGYHYTFPFHLLDKESLSCLHFLQLSFVCFKPPSHFAGLPNLRKLDLYLLKGTTRQDLENILGNCCKLECLSLVRCHLNDELRVVQPLSHLHYLKVIYCEITKIEFHAASLSTFLYDGTYIPIALRHASKLENAKISFRGAVFQHAVASLLSGLPDVQNLTLDVLILRLETRWALNSPRVFSQLRHVQIMLMISYEDHDKILYIVSFLRVAPFIERLEVHFNGTSTMWFANEGPSRQEIPPCEYTHLKNIRVSGFRGARGQVEFLMHIVENAPVIQVVTVDTTQRLTDAWDPDEVKPEFNSDALDMVRGPLLDRLPSGAKIFLA</sequence>
<evidence type="ECO:0000313" key="3">
    <source>
        <dbReference type="Proteomes" id="UP000019116"/>
    </source>
</evidence>